<dbReference type="Proteomes" id="UP001472677">
    <property type="component" value="Unassembled WGS sequence"/>
</dbReference>
<accession>A0ABR2DVN6</accession>
<protein>
    <submittedName>
        <fullName evidence="1">Uncharacterized protein</fullName>
    </submittedName>
</protein>
<gene>
    <name evidence="1" type="ORF">V6N12_060953</name>
</gene>
<organism evidence="1 2">
    <name type="scientific">Hibiscus sabdariffa</name>
    <name type="common">roselle</name>
    <dbReference type="NCBI Taxonomy" id="183260"/>
    <lineage>
        <taxon>Eukaryota</taxon>
        <taxon>Viridiplantae</taxon>
        <taxon>Streptophyta</taxon>
        <taxon>Embryophyta</taxon>
        <taxon>Tracheophyta</taxon>
        <taxon>Spermatophyta</taxon>
        <taxon>Magnoliopsida</taxon>
        <taxon>eudicotyledons</taxon>
        <taxon>Gunneridae</taxon>
        <taxon>Pentapetalae</taxon>
        <taxon>rosids</taxon>
        <taxon>malvids</taxon>
        <taxon>Malvales</taxon>
        <taxon>Malvaceae</taxon>
        <taxon>Malvoideae</taxon>
        <taxon>Hibiscus</taxon>
    </lineage>
</organism>
<dbReference type="EMBL" id="JBBPBM010000021">
    <property type="protein sequence ID" value="KAK8548026.1"/>
    <property type="molecule type" value="Genomic_DNA"/>
</dbReference>
<name>A0ABR2DVN6_9ROSI</name>
<keyword evidence="2" id="KW-1185">Reference proteome</keyword>
<evidence type="ECO:0000313" key="2">
    <source>
        <dbReference type="Proteomes" id="UP001472677"/>
    </source>
</evidence>
<comment type="caution">
    <text evidence="1">The sequence shown here is derived from an EMBL/GenBank/DDBJ whole genome shotgun (WGS) entry which is preliminary data.</text>
</comment>
<sequence length="76" mass="8726">MMVIPNDIATLFMLLDVHWHTLGKGEVCFVIKSRLGWWIKAKEPSLLLSIDEFIADPVLVEKRLLNVVVLVTHSVW</sequence>
<reference evidence="1 2" key="1">
    <citation type="journal article" date="2024" name="G3 (Bethesda)">
        <title>Genome assembly of Hibiscus sabdariffa L. provides insights into metabolisms of medicinal natural products.</title>
        <authorList>
            <person name="Kim T."/>
        </authorList>
    </citation>
    <scope>NUCLEOTIDE SEQUENCE [LARGE SCALE GENOMIC DNA]</scope>
    <source>
        <strain evidence="1">TK-2024</strain>
        <tissue evidence="1">Old leaves</tissue>
    </source>
</reference>
<proteinExistence type="predicted"/>
<evidence type="ECO:0000313" key="1">
    <source>
        <dbReference type="EMBL" id="KAK8548026.1"/>
    </source>
</evidence>